<keyword evidence="2" id="KW-0282">Flagellum</keyword>
<reference evidence="2 3" key="1">
    <citation type="submission" date="2020-08" db="EMBL/GenBank/DDBJ databases">
        <title>Cohnella phylogeny.</title>
        <authorList>
            <person name="Dunlap C."/>
        </authorList>
    </citation>
    <scope>NUCLEOTIDE SEQUENCE [LARGE SCALE GENOMIC DNA]</scope>
    <source>
        <strain evidence="2 3">CBP 2801</strain>
    </source>
</reference>
<gene>
    <name evidence="2" type="ORF">H7C18_13510</name>
</gene>
<keyword evidence="2" id="KW-0966">Cell projection</keyword>
<dbReference type="CDD" id="cd11614">
    <property type="entry name" value="SAF_CpaB_FlgA_like"/>
    <property type="match status" value="1"/>
</dbReference>
<accession>A0A7X0VXH5</accession>
<evidence type="ECO:0000259" key="1">
    <source>
        <dbReference type="SMART" id="SM00858"/>
    </source>
</evidence>
<evidence type="ECO:0000313" key="3">
    <source>
        <dbReference type="Proteomes" id="UP000564644"/>
    </source>
</evidence>
<name>A0A7X0VXH5_9BACL</name>
<dbReference type="InterPro" id="IPR013974">
    <property type="entry name" value="SAF"/>
</dbReference>
<organism evidence="2 3">
    <name type="scientific">Cohnella zeiphila</name>
    <dbReference type="NCBI Taxonomy" id="2761120"/>
    <lineage>
        <taxon>Bacteria</taxon>
        <taxon>Bacillati</taxon>
        <taxon>Bacillota</taxon>
        <taxon>Bacilli</taxon>
        <taxon>Bacillales</taxon>
        <taxon>Paenibacillaceae</taxon>
        <taxon>Cohnella</taxon>
    </lineage>
</organism>
<comment type="caution">
    <text evidence="2">The sequence shown here is derived from an EMBL/GenBank/DDBJ whole genome shotgun (WGS) entry which is preliminary data.</text>
</comment>
<sequence length="239" mass="26061">MNRRRQMAISLAAALLSGLLVYGIYWLQLRHIRLEEKVPVVVPKQFIPAGTVLDKSMLTTALIPRSSLKEDMLSRPSDADGMQTFAPLGTGEPLLDWKVSMYPLLPKEGEETFQVPRDYIKSVSNGIRAGDWVVVYLSSEAEGSRRLYAEPVIVAAVKTAANTEIDDPSNPSVLSMASGDKEKMYASRRDANGNIDAVNLNLTERQWLEMDAACKDGNGKLVIAFASSAPGMDGKEAGS</sequence>
<dbReference type="RefSeq" id="WP_185129604.1">
    <property type="nucleotide sequence ID" value="NZ_JACJVO010000016.1"/>
</dbReference>
<dbReference type="Pfam" id="PF08666">
    <property type="entry name" value="SAF"/>
    <property type="match status" value="1"/>
</dbReference>
<feature type="domain" description="SAF" evidence="1">
    <location>
        <begin position="38"/>
        <end position="100"/>
    </location>
</feature>
<keyword evidence="2" id="KW-0969">Cilium</keyword>
<proteinExistence type="predicted"/>
<dbReference type="EMBL" id="JACJVO010000016">
    <property type="protein sequence ID" value="MBB6731933.1"/>
    <property type="molecule type" value="Genomic_DNA"/>
</dbReference>
<evidence type="ECO:0000313" key="2">
    <source>
        <dbReference type="EMBL" id="MBB6731933.1"/>
    </source>
</evidence>
<protein>
    <submittedName>
        <fullName evidence="2">Flagellar biosynthesis protein FlgA</fullName>
    </submittedName>
</protein>
<dbReference type="SMART" id="SM00858">
    <property type="entry name" value="SAF"/>
    <property type="match status" value="1"/>
</dbReference>
<keyword evidence="3" id="KW-1185">Reference proteome</keyword>
<dbReference type="AlphaFoldDB" id="A0A7X0VXH5"/>
<dbReference type="Proteomes" id="UP000564644">
    <property type="component" value="Unassembled WGS sequence"/>
</dbReference>